<feature type="region of interest" description="Disordered" evidence="1">
    <location>
        <begin position="1"/>
        <end position="32"/>
    </location>
</feature>
<sequence>MRDMPFDPNNLPEWNAPGVEPPKSKKDSGWGIQEKPPADWFNWFFNRTYNALKSLFTNAQHKEEKGQPNGYASLDGNGKVPSSQLNITKSQVGLGNVDNVKQASKTEFDAHANDTIRHVTQADKDRWNAMLPAANYTAADVLNKIKTVDGSGSGLDADTIDGKHFSDIQADAQAKATTAGQNAINWAKSYGLSANKILAADTDLNTIVETGFYYTNNAINRPSGIEADGNGFLLVQKHESDANYVSQIYIPYRENVVFTRTRKAGSWTSWKQLETTAGAQEKVDAHAADSEKHITAAERNAWNNKFDSSEVVTSAAANKVLKLNASGKLPASITGNADGNAATATKLQTARTLSLSGDVTGSASFDGSANANISATLANSGVTPGTYPKVTVDAKGRVTGGQSLSASDIPNLDWSKITTGKPTTLSGYGITDAIPSSQKGAANGVASLDGSTKVPTSQLPNASTSAAGIVQLVDSTSSTSTTQAATANAVKKAFDRAVSAENNAKSYTDTEVGEAMLALSLHAGSGGDAHPAVTSSMAGFMTPEQKAKLDGIAAGAEVNQAAFSRIRVGQDVVIARGKTDELELVPGSGIVLTPVDLAEKRLVHIQVKDDFILQPLPMNALWSGALYMQASQTVMPSKPLSQCRNGWVLVWSDYDPGVGSNDADFHVTLIPKKYSEMYSGKIFFAMVPVYATSTVVDYIIKKLYIYNDRIVGHDDNMSGNDGNNTNDVVLRNIWEW</sequence>
<dbReference type="GeneID" id="55601667"/>
<reference evidence="3" key="1">
    <citation type="submission" date="2016-10" db="EMBL/GenBank/DDBJ databases">
        <authorList>
            <person name="de Groot N.N."/>
        </authorList>
    </citation>
    <scope>NUCLEOTIDE SEQUENCE [LARGE SCALE GENOMIC DNA]</scope>
</reference>
<evidence type="ECO:0000313" key="2">
    <source>
        <dbReference type="EMBL" id="APC46512.1"/>
    </source>
</evidence>
<dbReference type="Pfam" id="PF03406">
    <property type="entry name" value="Phage_fiber_2"/>
    <property type="match status" value="1"/>
</dbReference>
<dbReference type="GO" id="GO:0046718">
    <property type="term" value="P:symbiont entry into host cell"/>
    <property type="evidence" value="ECO:0007669"/>
    <property type="project" value="InterPro"/>
</dbReference>
<organism evidence="2 3">
    <name type="scientific">Aeribacillus phage AP45</name>
    <dbReference type="NCBI Taxonomy" id="1913112"/>
    <lineage>
        <taxon>Viruses</taxon>
        <taxon>Duplodnaviria</taxon>
        <taxon>Heunggongvirae</taxon>
        <taxon>Uroviricota</taxon>
        <taxon>Caudoviricetes</taxon>
        <taxon>Kamchatkavirus</taxon>
        <taxon>Kamchatkavirus AP45</taxon>
    </lineage>
</organism>
<keyword evidence="3" id="KW-1185">Reference proteome</keyword>
<evidence type="ECO:0000313" key="3">
    <source>
        <dbReference type="Proteomes" id="UP000224836"/>
    </source>
</evidence>
<dbReference type="EMBL" id="KX965989">
    <property type="protein sequence ID" value="APC46512.1"/>
    <property type="molecule type" value="Genomic_DNA"/>
</dbReference>
<dbReference type="KEGG" id="vg:55601667"/>
<accession>A0A1L2K2Q1</accession>
<evidence type="ECO:0000256" key="1">
    <source>
        <dbReference type="SAM" id="MobiDB-lite"/>
    </source>
</evidence>
<dbReference type="InterPro" id="IPR005068">
    <property type="entry name" value="Phage_lambda_Stf-r2"/>
</dbReference>
<proteinExistence type="predicted"/>
<dbReference type="GO" id="GO:0019062">
    <property type="term" value="P:virion attachment to host cell"/>
    <property type="evidence" value="ECO:0007669"/>
    <property type="project" value="InterPro"/>
</dbReference>
<dbReference type="CDD" id="cd19958">
    <property type="entry name" value="pyocin_knob"/>
    <property type="match status" value="1"/>
</dbReference>
<dbReference type="Proteomes" id="UP000224836">
    <property type="component" value="Segment"/>
</dbReference>
<name>A0A1L2K2Q1_9CAUD</name>
<dbReference type="RefSeq" id="YP_009831976.1">
    <property type="nucleotide sequence ID" value="NC_048651.1"/>
</dbReference>
<protein>
    <submittedName>
        <fullName evidence="2">Tail fiber protein</fullName>
    </submittedName>
</protein>